<comment type="cofactor">
    <cofactor evidence="1">
        <name>Zn(2+)</name>
        <dbReference type="ChEBI" id="CHEBI:29105"/>
    </cofactor>
</comment>
<evidence type="ECO:0000256" key="4">
    <source>
        <dbReference type="ARBA" id="ARBA00022833"/>
    </source>
</evidence>
<dbReference type="PANTHER" id="PTHR35005">
    <property type="entry name" value="3-DEHYDRO-SCYLLO-INOSOSE HYDROLASE"/>
    <property type="match status" value="1"/>
</dbReference>
<dbReference type="InterPro" id="IPR024087">
    <property type="entry name" value="Creatininase-like_sf"/>
</dbReference>
<keyword evidence="3" id="KW-0378">Hydrolase</keyword>
<dbReference type="KEGG" id="pcl:Pcal_1124"/>
<dbReference type="Pfam" id="PF02633">
    <property type="entry name" value="Creatininase"/>
    <property type="match status" value="1"/>
</dbReference>
<dbReference type="OrthoDB" id="46121at2157"/>
<name>A3MV82_PYRCJ</name>
<evidence type="ECO:0000256" key="1">
    <source>
        <dbReference type="ARBA" id="ARBA00001947"/>
    </source>
</evidence>
<evidence type="ECO:0000256" key="2">
    <source>
        <dbReference type="ARBA" id="ARBA00022723"/>
    </source>
</evidence>
<dbReference type="RefSeq" id="WP_011849807.1">
    <property type="nucleotide sequence ID" value="NC_009073.1"/>
</dbReference>
<keyword evidence="4" id="KW-0862">Zinc</keyword>
<dbReference type="Gene3D" id="3.40.50.10310">
    <property type="entry name" value="Creatininase"/>
    <property type="match status" value="1"/>
</dbReference>
<dbReference type="Proteomes" id="UP000001431">
    <property type="component" value="Chromosome"/>
</dbReference>
<dbReference type="AlphaFoldDB" id="A3MV82"/>
<dbReference type="GeneID" id="4909079"/>
<keyword evidence="2" id="KW-0479">Metal-binding</keyword>
<dbReference type="InterPro" id="IPR003785">
    <property type="entry name" value="Creatininase/forma_Hydrolase"/>
</dbReference>
<dbReference type="SUPFAM" id="SSF102215">
    <property type="entry name" value="Creatininase"/>
    <property type="match status" value="1"/>
</dbReference>
<keyword evidence="6" id="KW-1185">Reference proteome</keyword>
<reference evidence="5" key="1">
    <citation type="submission" date="2007-02" db="EMBL/GenBank/DDBJ databases">
        <title>Complete sequence of Pyrobaculum calidifontis JCM 11548.</title>
        <authorList>
            <consortium name="US DOE Joint Genome Institute"/>
            <person name="Copeland A."/>
            <person name="Lucas S."/>
            <person name="Lapidus A."/>
            <person name="Barry K."/>
            <person name="Glavina del Rio T."/>
            <person name="Dalin E."/>
            <person name="Tice H."/>
            <person name="Pitluck S."/>
            <person name="Chain P."/>
            <person name="Malfatti S."/>
            <person name="Shin M."/>
            <person name="Vergez L."/>
            <person name="Schmutz J."/>
            <person name="Larimer F."/>
            <person name="Land M."/>
            <person name="Hauser L."/>
            <person name="Kyrpides N."/>
            <person name="Mikhailova N."/>
            <person name="Cozen A.E."/>
            <person name="Fitz-Gibbon S.T."/>
            <person name="House C.H."/>
            <person name="Saltikov C."/>
            <person name="Lowe T.M."/>
            <person name="Richardson P."/>
        </authorList>
    </citation>
    <scope>NUCLEOTIDE SEQUENCE [LARGE SCALE GENOMIC DNA]</scope>
    <source>
        <strain evidence="5">JCM 11548</strain>
    </source>
</reference>
<dbReference type="EMBL" id="CP000561">
    <property type="protein sequence ID" value="ABO08549.1"/>
    <property type="molecule type" value="Genomic_DNA"/>
</dbReference>
<dbReference type="eggNOG" id="arCOG04536">
    <property type="taxonomic scope" value="Archaea"/>
</dbReference>
<evidence type="ECO:0000313" key="5">
    <source>
        <dbReference type="EMBL" id="ABO08549.1"/>
    </source>
</evidence>
<gene>
    <name evidence="5" type="ordered locus">Pcal_1124</name>
</gene>
<evidence type="ECO:0000313" key="6">
    <source>
        <dbReference type="Proteomes" id="UP000001431"/>
    </source>
</evidence>
<dbReference type="HOGENOM" id="CLU_055029_4_0_2"/>
<accession>A3MV82</accession>
<dbReference type="GO" id="GO:0046872">
    <property type="term" value="F:metal ion binding"/>
    <property type="evidence" value="ECO:0007669"/>
    <property type="project" value="UniProtKB-KW"/>
</dbReference>
<dbReference type="STRING" id="410359.Pcal_1124"/>
<dbReference type="GO" id="GO:0016811">
    <property type="term" value="F:hydrolase activity, acting on carbon-nitrogen (but not peptide) bonds, in linear amides"/>
    <property type="evidence" value="ECO:0007669"/>
    <property type="project" value="TreeGrafter"/>
</dbReference>
<dbReference type="GO" id="GO:0009231">
    <property type="term" value="P:riboflavin biosynthetic process"/>
    <property type="evidence" value="ECO:0007669"/>
    <property type="project" value="TreeGrafter"/>
</dbReference>
<proteinExistence type="predicted"/>
<sequence>MLCLLPVGSYEQHGPHLPPTVDAEVALYVAKRLAEVTNGVVLPAVYYTCSAEHQGFPRTISVKCATFIQYLEDLLRSAANTCERVVVVVGHGGVAEVVTLVAQQLNYELGPRFLPLPVWRYVKVRDHAGTDETSVYLAIGGAVGKMEEVCEGDVSLFGVMRVSAFSKTGVVGCLRPAEVSAERGRALLEEGISQMAKKIAEFIRISSQPPRAP</sequence>
<protein>
    <submittedName>
        <fullName evidence="5">Creatininase</fullName>
    </submittedName>
</protein>
<organism evidence="5 6">
    <name type="scientific">Pyrobaculum calidifontis (strain DSM 21063 / JCM 11548 / VA1)</name>
    <dbReference type="NCBI Taxonomy" id="410359"/>
    <lineage>
        <taxon>Archaea</taxon>
        <taxon>Thermoproteota</taxon>
        <taxon>Thermoprotei</taxon>
        <taxon>Thermoproteales</taxon>
        <taxon>Thermoproteaceae</taxon>
        <taxon>Pyrobaculum</taxon>
    </lineage>
</organism>
<dbReference type="PANTHER" id="PTHR35005:SF1">
    <property type="entry name" value="2-AMINO-5-FORMYLAMINO-6-RIBOSYLAMINOPYRIMIDIN-4(3H)-ONE 5'-MONOPHOSPHATE DEFORMYLASE"/>
    <property type="match status" value="1"/>
</dbReference>
<evidence type="ECO:0000256" key="3">
    <source>
        <dbReference type="ARBA" id="ARBA00022801"/>
    </source>
</evidence>